<dbReference type="EMBL" id="JACEIK010000885">
    <property type="protein sequence ID" value="MCD7463416.1"/>
    <property type="molecule type" value="Genomic_DNA"/>
</dbReference>
<protein>
    <submittedName>
        <fullName evidence="1">Uncharacterized protein</fullName>
    </submittedName>
</protein>
<sequence>NKLATWHGGYREASAPCHGLVAKPHWNLDAQILSLSVAWRLPRSLSSVPRTCRAPSVESRCVAKSSQRVMKVNAEHRLRDTMPSRTFTGICLKFHSRHNAIAMVAYHDLYRRASIA</sequence>
<evidence type="ECO:0000313" key="2">
    <source>
        <dbReference type="Proteomes" id="UP000823775"/>
    </source>
</evidence>
<keyword evidence="2" id="KW-1185">Reference proteome</keyword>
<comment type="caution">
    <text evidence="1">The sequence shown here is derived from an EMBL/GenBank/DDBJ whole genome shotgun (WGS) entry which is preliminary data.</text>
</comment>
<dbReference type="Proteomes" id="UP000823775">
    <property type="component" value="Unassembled WGS sequence"/>
</dbReference>
<gene>
    <name evidence="1" type="ORF">HAX54_050523</name>
</gene>
<proteinExistence type="predicted"/>
<accession>A0ABS8SX42</accession>
<evidence type="ECO:0000313" key="1">
    <source>
        <dbReference type="EMBL" id="MCD7463416.1"/>
    </source>
</evidence>
<name>A0ABS8SX42_DATST</name>
<reference evidence="1 2" key="1">
    <citation type="journal article" date="2021" name="BMC Genomics">
        <title>Datura genome reveals duplications of psychoactive alkaloid biosynthetic genes and high mutation rate following tissue culture.</title>
        <authorList>
            <person name="Rajewski A."/>
            <person name="Carter-House D."/>
            <person name="Stajich J."/>
            <person name="Litt A."/>
        </authorList>
    </citation>
    <scope>NUCLEOTIDE SEQUENCE [LARGE SCALE GENOMIC DNA]</scope>
    <source>
        <strain evidence="1">AR-01</strain>
    </source>
</reference>
<organism evidence="1 2">
    <name type="scientific">Datura stramonium</name>
    <name type="common">Jimsonweed</name>
    <name type="synonym">Common thornapple</name>
    <dbReference type="NCBI Taxonomy" id="4076"/>
    <lineage>
        <taxon>Eukaryota</taxon>
        <taxon>Viridiplantae</taxon>
        <taxon>Streptophyta</taxon>
        <taxon>Embryophyta</taxon>
        <taxon>Tracheophyta</taxon>
        <taxon>Spermatophyta</taxon>
        <taxon>Magnoliopsida</taxon>
        <taxon>eudicotyledons</taxon>
        <taxon>Gunneridae</taxon>
        <taxon>Pentapetalae</taxon>
        <taxon>asterids</taxon>
        <taxon>lamiids</taxon>
        <taxon>Solanales</taxon>
        <taxon>Solanaceae</taxon>
        <taxon>Solanoideae</taxon>
        <taxon>Datureae</taxon>
        <taxon>Datura</taxon>
    </lineage>
</organism>
<feature type="non-terminal residue" evidence="1">
    <location>
        <position position="1"/>
    </location>
</feature>